<dbReference type="Proteomes" id="UP000054099">
    <property type="component" value="Unassembled WGS sequence"/>
</dbReference>
<proteinExistence type="predicted"/>
<feature type="transmembrane region" description="Helical" evidence="1">
    <location>
        <begin position="47"/>
        <end position="70"/>
    </location>
</feature>
<dbReference type="SUPFAM" id="SSF48317">
    <property type="entry name" value="Acid phosphatase/Vanadium-dependent haloperoxidase"/>
    <property type="match status" value="1"/>
</dbReference>
<keyword evidence="1" id="KW-0812">Transmembrane</keyword>
<evidence type="ECO:0000313" key="4">
    <source>
        <dbReference type="Proteomes" id="UP000054099"/>
    </source>
</evidence>
<name>A0A0V8JB33_9BACL</name>
<dbReference type="GO" id="GO:0016020">
    <property type="term" value="C:membrane"/>
    <property type="evidence" value="ECO:0007669"/>
    <property type="project" value="UniProtKB-SubCell"/>
</dbReference>
<dbReference type="Pfam" id="PF01569">
    <property type="entry name" value="PAP2"/>
    <property type="match status" value="1"/>
</dbReference>
<feature type="transmembrane region" description="Helical" evidence="1">
    <location>
        <begin position="178"/>
        <end position="198"/>
    </location>
</feature>
<feature type="transmembrane region" description="Helical" evidence="1">
    <location>
        <begin position="76"/>
        <end position="98"/>
    </location>
</feature>
<comment type="caution">
    <text evidence="3">The sequence shown here is derived from an EMBL/GenBank/DDBJ whole genome shotgun (WGS) entry which is preliminary data.</text>
</comment>
<feature type="transmembrane region" description="Helical" evidence="1">
    <location>
        <begin position="154"/>
        <end position="172"/>
    </location>
</feature>
<dbReference type="Gene3D" id="1.20.144.10">
    <property type="entry name" value="Phosphatidic acid phosphatase type 2/haloperoxidase"/>
    <property type="match status" value="1"/>
</dbReference>
<keyword evidence="1" id="KW-0472">Membrane</keyword>
<evidence type="ECO:0000259" key="2">
    <source>
        <dbReference type="Pfam" id="PF01569"/>
    </source>
</evidence>
<evidence type="ECO:0000256" key="1">
    <source>
        <dbReference type="SAM" id="Phobius"/>
    </source>
</evidence>
<accession>A0A0V8JB33</accession>
<feature type="transmembrane region" description="Helical" evidence="1">
    <location>
        <begin position="6"/>
        <end position="27"/>
    </location>
</feature>
<dbReference type="OrthoDB" id="9790723at2"/>
<dbReference type="RefSeq" id="WP_061967415.1">
    <property type="nucleotide sequence ID" value="NZ_FMAV01000001.1"/>
</dbReference>
<gene>
    <name evidence="3" type="ORF">AS030_01015</name>
</gene>
<dbReference type="InterPro" id="IPR000326">
    <property type="entry name" value="PAP2/HPO"/>
</dbReference>
<organism evidence="3 4">
    <name type="scientific">Fictibacillus enclensis</name>
    <dbReference type="NCBI Taxonomy" id="1017270"/>
    <lineage>
        <taxon>Bacteria</taxon>
        <taxon>Bacillati</taxon>
        <taxon>Bacillota</taxon>
        <taxon>Bacilli</taxon>
        <taxon>Bacillales</taxon>
        <taxon>Fictibacillaceae</taxon>
        <taxon>Fictibacillus</taxon>
    </lineage>
</organism>
<protein>
    <recommendedName>
        <fullName evidence="2">Phosphatidic acid phosphatase type 2/haloperoxidase domain-containing protein</fullName>
    </recommendedName>
</protein>
<keyword evidence="1" id="KW-1133">Transmembrane helix</keyword>
<keyword evidence="4" id="KW-1185">Reference proteome</keyword>
<reference evidence="3 4" key="1">
    <citation type="journal article" date="2014" name="Antonie Van Leeuwenhoek">
        <title>Fictibacillus enclensis sp. nov., isolated from marine sediment.</title>
        <authorList>
            <person name="Dastager S.G."/>
            <person name="Mawlankar R."/>
            <person name="Srinivasan K."/>
            <person name="Tang S.K."/>
            <person name="Lee J.C."/>
            <person name="Ramana V.V."/>
            <person name="Shouche Y.S."/>
        </authorList>
    </citation>
    <scope>NUCLEOTIDE SEQUENCE [LARGE SCALE GENOMIC DNA]</scope>
    <source>
        <strain evidence="3 4">NIO-1003</strain>
    </source>
</reference>
<dbReference type="AlphaFoldDB" id="A0A0V8JB33"/>
<feature type="domain" description="Phosphatidic acid phosphatase type 2/haloperoxidase" evidence="2">
    <location>
        <begin position="80"/>
        <end position="199"/>
    </location>
</feature>
<sequence>MSKLKMHFFPLCLMLSIPLLHSFYELLNNGNRGARSLITSFDQQIPFIEAFIIPYVFWYIFIFGLLFYFFVYDRSLYYKTLLSLTTGMVICYVIYFFFQTTVPRPPLDGNSIFTSMIRYIYSADEPYNCFPSIHVLSSYLMVIASRHCKTKTPVFVASVALIGYLIIFSTLFVKQHVILDAFAGILLGNILFNLIFYFKPILEYASSKKYAKNKKAAEPR</sequence>
<dbReference type="EMBL" id="LNQN01000001">
    <property type="protein sequence ID" value="KSU84180.1"/>
    <property type="molecule type" value="Genomic_DNA"/>
</dbReference>
<dbReference type="InterPro" id="IPR036938">
    <property type="entry name" value="PAP2/HPO_sf"/>
</dbReference>
<evidence type="ECO:0000313" key="3">
    <source>
        <dbReference type="EMBL" id="KSU84180.1"/>
    </source>
</evidence>